<evidence type="ECO:0000313" key="3">
    <source>
        <dbReference type="Proteomes" id="UP001189429"/>
    </source>
</evidence>
<dbReference type="Proteomes" id="UP001189429">
    <property type="component" value="Unassembled WGS sequence"/>
</dbReference>
<dbReference type="EMBL" id="CAUYUJ010004650">
    <property type="protein sequence ID" value="CAK0810411.1"/>
    <property type="molecule type" value="Genomic_DNA"/>
</dbReference>
<protein>
    <submittedName>
        <fullName evidence="2">Uncharacterized protein</fullName>
    </submittedName>
</protein>
<sequence>MTSSGFLPAPPGGARGWGAPPSGTGAPPEFAQAAWPSSVSSSCRSLAARASQTPSRWKRCELKRGRRLPDSHLAPLACSTPIAFMLRISGWAGSPIFPSLTGLGALIRGVLGGQTLACAVRRGAHRARIGTHDLKSRSQS</sequence>
<organism evidence="2 3">
    <name type="scientific">Prorocentrum cordatum</name>
    <dbReference type="NCBI Taxonomy" id="2364126"/>
    <lineage>
        <taxon>Eukaryota</taxon>
        <taxon>Sar</taxon>
        <taxon>Alveolata</taxon>
        <taxon>Dinophyceae</taxon>
        <taxon>Prorocentrales</taxon>
        <taxon>Prorocentraceae</taxon>
        <taxon>Prorocentrum</taxon>
    </lineage>
</organism>
<proteinExistence type="predicted"/>
<comment type="caution">
    <text evidence="2">The sequence shown here is derived from an EMBL/GenBank/DDBJ whole genome shotgun (WGS) entry which is preliminary data.</text>
</comment>
<name>A0ABN9QVR5_9DINO</name>
<accession>A0ABN9QVR5</accession>
<evidence type="ECO:0000256" key="1">
    <source>
        <dbReference type="SAM" id="MobiDB-lite"/>
    </source>
</evidence>
<feature type="region of interest" description="Disordered" evidence="1">
    <location>
        <begin position="1"/>
        <end position="32"/>
    </location>
</feature>
<evidence type="ECO:0000313" key="2">
    <source>
        <dbReference type="EMBL" id="CAK0810411.1"/>
    </source>
</evidence>
<keyword evidence="3" id="KW-1185">Reference proteome</keyword>
<reference evidence="2" key="1">
    <citation type="submission" date="2023-10" db="EMBL/GenBank/DDBJ databases">
        <authorList>
            <person name="Chen Y."/>
            <person name="Shah S."/>
            <person name="Dougan E. K."/>
            <person name="Thang M."/>
            <person name="Chan C."/>
        </authorList>
    </citation>
    <scope>NUCLEOTIDE SEQUENCE [LARGE SCALE GENOMIC DNA]</scope>
</reference>
<gene>
    <name evidence="2" type="ORF">PCOR1329_LOCUS15384</name>
</gene>